<dbReference type="GeneID" id="19309854"/>
<dbReference type="Proteomes" id="UP000030669">
    <property type="component" value="Unassembled WGS sequence"/>
</dbReference>
<feature type="compositionally biased region" description="Polar residues" evidence="1">
    <location>
        <begin position="413"/>
        <end position="428"/>
    </location>
</feature>
<proteinExistence type="predicted"/>
<dbReference type="HOGENOM" id="CLU_289852_0_0_1"/>
<accession>S7PU15</accession>
<evidence type="ECO:0000313" key="3">
    <source>
        <dbReference type="Proteomes" id="UP000030669"/>
    </source>
</evidence>
<keyword evidence="3" id="KW-1185">Reference proteome</keyword>
<name>S7PU15_GLOTA</name>
<feature type="region of interest" description="Disordered" evidence="1">
    <location>
        <begin position="403"/>
        <end position="452"/>
    </location>
</feature>
<dbReference type="KEGG" id="gtr:GLOTRDRAFT_96480"/>
<protein>
    <submittedName>
        <fullName evidence="2">Uncharacterized protein</fullName>
    </submittedName>
</protein>
<feature type="region of interest" description="Disordered" evidence="1">
    <location>
        <begin position="1"/>
        <end position="58"/>
    </location>
</feature>
<dbReference type="eggNOG" id="ENOG502T0HE">
    <property type="taxonomic scope" value="Eukaryota"/>
</dbReference>
<dbReference type="OMA" id="FRNWRSY"/>
<feature type="compositionally biased region" description="Polar residues" evidence="1">
    <location>
        <begin position="601"/>
        <end position="612"/>
    </location>
</feature>
<evidence type="ECO:0000313" key="2">
    <source>
        <dbReference type="EMBL" id="EPQ51306.1"/>
    </source>
</evidence>
<organism evidence="2 3">
    <name type="scientific">Gloeophyllum trabeum (strain ATCC 11539 / FP-39264 / Madison 617)</name>
    <name type="common">Brown rot fungus</name>
    <dbReference type="NCBI Taxonomy" id="670483"/>
    <lineage>
        <taxon>Eukaryota</taxon>
        <taxon>Fungi</taxon>
        <taxon>Dikarya</taxon>
        <taxon>Basidiomycota</taxon>
        <taxon>Agaricomycotina</taxon>
        <taxon>Agaricomycetes</taxon>
        <taxon>Gloeophyllales</taxon>
        <taxon>Gloeophyllaceae</taxon>
        <taxon>Gloeophyllum</taxon>
    </lineage>
</organism>
<dbReference type="EMBL" id="KB469311">
    <property type="protein sequence ID" value="EPQ51306.1"/>
    <property type="molecule type" value="Genomic_DNA"/>
</dbReference>
<gene>
    <name evidence="2" type="ORF">GLOTRDRAFT_96480</name>
</gene>
<dbReference type="OrthoDB" id="3270336at2759"/>
<sequence>MSQGLEAGERREQNPILGQCQRLSQGSEAGDDMSRTQSLDNVTRIGDTDRNRKRKHNSLSVAVNRKPPRGRSHAEISTNSLRAASFYLYILATLSKDIHLPVPLRILVTLSEDTPPSQPQFVPHSSCRYIFVDEKLRVFSSPNTHVLPDDIADFIYERTPRQTWEITWAEDWSPWQAWVVRAPFVRWDGAFSILNVDKRLLPLEKDKGTWYLKWSELEQRLVGLCTILSGRLLHTLRLQPYSFPSSFGYEGSFPGGDNARRKIIQSRDAFVPLAAYYNYLAAQINFKYEAAMARSDGVAIPPCTYQVAVECMPPEWVDRLYASTLITAPGSQRSGLIIQRKMAWWDEFQVMQAWDLPLFFYWRGYSAFFTTKWSEVTPPELWPYCPHYQDVKRIYEAALQGARPPTQGARPPMNSSEPPQQHGNTSHPSHAARVDGPPSHSHSPAVRRTVIPKTGGQYEGETFWEFMARREEERKKCYAQADATQLQRWNSRERESKKANIPAKAKVYEWIGIDDDKPIHLRELVSRGDVQSFWDTYRRKSFDPIANEWDIYDKIDPKPMTVEGYEELDPLDEANMYDYALDPAPGITTREPDSASKPPLVQSTPPASQGPSHFTGAVQPSPLRNTAAPLKEKQALGSATTAPEPDRAPNPPVFLSSPESRGPPHSAGALQTPTPAPNAAAPPKEKQASYVPGNEVPGRREVHDTHTASEKLAAPGYRLRGTGSPYEYCRLPHQVDEILTLRDGLQGDSHGVRLDRRQASSHPAFTSTLQEFLTEKTTGSYSQVFMDNAVALMRGLRTDNTLSHCDLTEGALETTLSVRPASLGDKTYFVVTPHHGPAIWLTTAIDVCHVIRLHRLESAQGDATFDLRPYLLDLGIPFLCPCLLPHPKVTSPPASVVQQMVRPVNHKWTSSDYTSYVHRKESFITGYPHSRAALLEGGILWRLALDALHGTAEDILCDGPSAAAVRNGYGCLLARVDDKEGWYEENIDAMEEACIIGTYFIQTTPGQWAEYSWWPKSTNWSASGFGAVGYWTNGAEEWYQGQVRDIMAGKAYPLKQGDWRLKLRHHASSVKRVKGRYNDCCKWSARSA</sequence>
<reference evidence="2 3" key="1">
    <citation type="journal article" date="2012" name="Science">
        <title>The Paleozoic origin of enzymatic lignin decomposition reconstructed from 31 fungal genomes.</title>
        <authorList>
            <person name="Floudas D."/>
            <person name="Binder M."/>
            <person name="Riley R."/>
            <person name="Barry K."/>
            <person name="Blanchette R.A."/>
            <person name="Henrissat B."/>
            <person name="Martinez A.T."/>
            <person name="Otillar R."/>
            <person name="Spatafora J.W."/>
            <person name="Yadav J.S."/>
            <person name="Aerts A."/>
            <person name="Benoit I."/>
            <person name="Boyd A."/>
            <person name="Carlson A."/>
            <person name="Copeland A."/>
            <person name="Coutinho P.M."/>
            <person name="de Vries R.P."/>
            <person name="Ferreira P."/>
            <person name="Findley K."/>
            <person name="Foster B."/>
            <person name="Gaskell J."/>
            <person name="Glotzer D."/>
            <person name="Gorecki P."/>
            <person name="Heitman J."/>
            <person name="Hesse C."/>
            <person name="Hori C."/>
            <person name="Igarashi K."/>
            <person name="Jurgens J.A."/>
            <person name="Kallen N."/>
            <person name="Kersten P."/>
            <person name="Kohler A."/>
            <person name="Kuees U."/>
            <person name="Kumar T.K.A."/>
            <person name="Kuo A."/>
            <person name="LaButti K."/>
            <person name="Larrondo L.F."/>
            <person name="Lindquist E."/>
            <person name="Ling A."/>
            <person name="Lombard V."/>
            <person name="Lucas S."/>
            <person name="Lundell T."/>
            <person name="Martin R."/>
            <person name="McLaughlin D.J."/>
            <person name="Morgenstern I."/>
            <person name="Morin E."/>
            <person name="Murat C."/>
            <person name="Nagy L.G."/>
            <person name="Nolan M."/>
            <person name="Ohm R.A."/>
            <person name="Patyshakuliyeva A."/>
            <person name="Rokas A."/>
            <person name="Ruiz-Duenas F.J."/>
            <person name="Sabat G."/>
            <person name="Salamov A."/>
            <person name="Samejima M."/>
            <person name="Schmutz J."/>
            <person name="Slot J.C."/>
            <person name="St John F."/>
            <person name="Stenlid J."/>
            <person name="Sun H."/>
            <person name="Sun S."/>
            <person name="Syed K."/>
            <person name="Tsang A."/>
            <person name="Wiebenga A."/>
            <person name="Young D."/>
            <person name="Pisabarro A."/>
            <person name="Eastwood D.C."/>
            <person name="Martin F."/>
            <person name="Cullen D."/>
            <person name="Grigoriev I.V."/>
            <person name="Hibbett D.S."/>
        </authorList>
    </citation>
    <scope>NUCLEOTIDE SEQUENCE [LARGE SCALE GENOMIC DNA]</scope>
    <source>
        <strain evidence="2 3">ATCC 11539</strain>
    </source>
</reference>
<feature type="region of interest" description="Disordered" evidence="1">
    <location>
        <begin position="581"/>
        <end position="706"/>
    </location>
</feature>
<dbReference type="RefSeq" id="XP_007870283.1">
    <property type="nucleotide sequence ID" value="XM_007872092.1"/>
</dbReference>
<evidence type="ECO:0000256" key="1">
    <source>
        <dbReference type="SAM" id="MobiDB-lite"/>
    </source>
</evidence>
<feature type="compositionally biased region" description="Basic and acidic residues" evidence="1">
    <location>
        <begin position="697"/>
        <end position="706"/>
    </location>
</feature>
<dbReference type="AlphaFoldDB" id="S7PU15"/>